<comment type="caution">
    <text evidence="1">The sequence shown here is derived from an EMBL/GenBank/DDBJ whole genome shotgun (WGS) entry which is preliminary data.</text>
</comment>
<organism evidence="1 2">
    <name type="scientific">Macrolepiota fuliginosa MF-IS2</name>
    <dbReference type="NCBI Taxonomy" id="1400762"/>
    <lineage>
        <taxon>Eukaryota</taxon>
        <taxon>Fungi</taxon>
        <taxon>Dikarya</taxon>
        <taxon>Basidiomycota</taxon>
        <taxon>Agaricomycotina</taxon>
        <taxon>Agaricomycetes</taxon>
        <taxon>Agaricomycetidae</taxon>
        <taxon>Agaricales</taxon>
        <taxon>Agaricineae</taxon>
        <taxon>Agaricaceae</taxon>
        <taxon>Macrolepiota</taxon>
    </lineage>
</organism>
<name>A0A9P5XD96_9AGAR</name>
<evidence type="ECO:0000313" key="1">
    <source>
        <dbReference type="EMBL" id="KAF9449253.1"/>
    </source>
</evidence>
<evidence type="ECO:0000313" key="2">
    <source>
        <dbReference type="Proteomes" id="UP000807342"/>
    </source>
</evidence>
<reference evidence="1" key="1">
    <citation type="submission" date="2020-11" db="EMBL/GenBank/DDBJ databases">
        <authorList>
            <consortium name="DOE Joint Genome Institute"/>
            <person name="Ahrendt S."/>
            <person name="Riley R."/>
            <person name="Andreopoulos W."/>
            <person name="Labutti K."/>
            <person name="Pangilinan J."/>
            <person name="Ruiz-Duenas F.J."/>
            <person name="Barrasa J.M."/>
            <person name="Sanchez-Garcia M."/>
            <person name="Camarero S."/>
            <person name="Miyauchi S."/>
            <person name="Serrano A."/>
            <person name="Linde D."/>
            <person name="Babiker R."/>
            <person name="Drula E."/>
            <person name="Ayuso-Fernandez I."/>
            <person name="Pacheco R."/>
            <person name="Padilla G."/>
            <person name="Ferreira P."/>
            <person name="Barriuso J."/>
            <person name="Kellner H."/>
            <person name="Castanera R."/>
            <person name="Alfaro M."/>
            <person name="Ramirez L."/>
            <person name="Pisabarro A.G."/>
            <person name="Kuo A."/>
            <person name="Tritt A."/>
            <person name="Lipzen A."/>
            <person name="He G."/>
            <person name="Yan M."/>
            <person name="Ng V."/>
            <person name="Cullen D."/>
            <person name="Martin F."/>
            <person name="Rosso M.-N."/>
            <person name="Henrissat B."/>
            <person name="Hibbett D."/>
            <person name="Martinez A.T."/>
            <person name="Grigoriev I.V."/>
        </authorList>
    </citation>
    <scope>NUCLEOTIDE SEQUENCE</scope>
    <source>
        <strain evidence="1">MF-IS2</strain>
    </source>
</reference>
<dbReference type="EMBL" id="MU151136">
    <property type="protein sequence ID" value="KAF9449253.1"/>
    <property type="molecule type" value="Genomic_DNA"/>
</dbReference>
<sequence>MNYLTPLRDLINKPGDACLVDTESGPRSLASGADAVVTVAPGSSIARNFGVQQHTYECPSINLLPPPPLEIQRPDSDLLRLQFDGVPLLPLDIHTSLVISLVISAFSNPSISDSWHPHWHLSSSAWNGLRKGRLVTLRDAAELLSMERFWLQSEDIGASLDPFHPLRLRFLAKASCPQPPRGLVLLVGSRFHAHGGYSVYQLIDDQTEASAATVSEGVVFPIGLGHCWRYMRPLGLIRLAGEYGAHHGAGILPLVNIFDIMKSLFAAIIIAAIGASALSNPKPDSTAKLPLAMQLAGVVADSVLCQSYAKDRISEGDLSSATYAASSDRNQIVYPHCTVQVRAEGVIEDREGSKVRNSFGFSRWTSGLPYAFVPYIIVPKNILFLITPAGSVGVVLRPAYLLRLLRKVRDRIAIYYISGSVDPDRCRPFSVSNIHTSLIFSLVVSTLSKSFEFGFLVSTLAPRFNCIERTKERPPGEALRDAIEELRTAEEDLRTDSE</sequence>
<dbReference type="AlphaFoldDB" id="A0A9P5XD96"/>
<keyword evidence="2" id="KW-1185">Reference proteome</keyword>
<protein>
    <submittedName>
        <fullName evidence="1">Uncharacterized protein</fullName>
    </submittedName>
</protein>
<dbReference type="Proteomes" id="UP000807342">
    <property type="component" value="Unassembled WGS sequence"/>
</dbReference>
<gene>
    <name evidence="1" type="ORF">P691DRAFT_791344</name>
</gene>
<proteinExistence type="predicted"/>
<accession>A0A9P5XD96</accession>